<proteinExistence type="predicted"/>
<reference evidence="2 3" key="1">
    <citation type="submission" date="2017-11" db="EMBL/GenBank/DDBJ databases">
        <title>Complete genome sequence of Herbaspirillum rubrisubalbicans DSM 11543.</title>
        <authorList>
            <person name="Chen M."/>
            <person name="An Q."/>
        </authorList>
    </citation>
    <scope>NUCLEOTIDE SEQUENCE [LARGE SCALE GENOMIC DNA]</scope>
    <source>
        <strain evidence="2 3">DSM 11543</strain>
    </source>
</reference>
<sequence length="245" mass="27651">MQPFDIQILFPAPPVAKDLAQRLETLYEIFLKLGEQDRTLRPQNWLLATGDIDGSFRYPVFDEKKVSDALIAYFRERYRGEPASSCRHVTLWNGVMEEGEGASIAYQFNHEDGAPEILSLSVPDMSAWNAAGVVQIIEVAVRLYAPRVLFVQPATYQSVFRDKPSVAWMLYLPLQLSSMQVPEAARLEPVHDANGRLIGTIIISVADAIFDIDNPDHVRIAHDIEVRLTDQNLLPRYPDLLFSPS</sequence>
<feature type="domain" description="Immunity protein 52" evidence="1">
    <location>
        <begin position="137"/>
        <end position="234"/>
    </location>
</feature>
<name>A0AAD0UB86_9BURK</name>
<dbReference type="AlphaFoldDB" id="A0AAD0UB86"/>
<gene>
    <name evidence="2" type="ORF">RC54_11550</name>
</gene>
<protein>
    <recommendedName>
        <fullName evidence="1">Immunity protein 52 domain-containing protein</fullName>
    </recommendedName>
</protein>
<organism evidence="2 3">
    <name type="scientific">Herbaspirillum rubrisubalbicans</name>
    <dbReference type="NCBI Taxonomy" id="80842"/>
    <lineage>
        <taxon>Bacteria</taxon>
        <taxon>Pseudomonadati</taxon>
        <taxon>Pseudomonadota</taxon>
        <taxon>Betaproteobacteria</taxon>
        <taxon>Burkholderiales</taxon>
        <taxon>Oxalobacteraceae</taxon>
        <taxon>Herbaspirillum</taxon>
    </lineage>
</organism>
<evidence type="ECO:0000313" key="3">
    <source>
        <dbReference type="Proteomes" id="UP000269199"/>
    </source>
</evidence>
<dbReference type="Pfam" id="PF15579">
    <property type="entry name" value="Imm52"/>
    <property type="match status" value="1"/>
</dbReference>
<evidence type="ECO:0000259" key="1">
    <source>
        <dbReference type="Pfam" id="PF15579"/>
    </source>
</evidence>
<evidence type="ECO:0000313" key="2">
    <source>
        <dbReference type="EMBL" id="AYR24430.1"/>
    </source>
</evidence>
<dbReference type="Proteomes" id="UP000269199">
    <property type="component" value="Chromosome"/>
</dbReference>
<dbReference type="EMBL" id="CP024996">
    <property type="protein sequence ID" value="AYR24430.1"/>
    <property type="molecule type" value="Genomic_DNA"/>
</dbReference>
<accession>A0AAD0UB86</accession>
<dbReference type="RefSeq" id="WP_061789154.1">
    <property type="nucleotide sequence ID" value="NZ_CP024996.1"/>
</dbReference>
<dbReference type="InterPro" id="IPR028969">
    <property type="entry name" value="Imm52"/>
</dbReference>